<sequence length="721" mass="80656">MILDKIYEEKVYAGVLGKIIGVYLGRPFEGWTYERIMEELGPINYYVNEKLQVPLIVTDDDITGTFTFLRALSDYENNPNITAKQIGQTWLNNIIERQTILWWGGVGNSTEHTAYQNLKNGISAPDSGSTKLNGKVVAEQIGSQIFIDGWAMVSPGDPEKAVSLARRAASVSHDGEAIYGAQVIAALEAQAFVEKDINKLIDVAKYLIPRDSVIYKLISDIQDWRAGNSDWEKAREKIAGKYGYDKFLGNCHMVPNHALIIMSLLYGEDDFQKTLMIVNTSGWDTDCNSGNVGCILGIKNGLEGIDRGPDWRTPIKDLMYCPTANGGQTMTDALTESYKIINIAKEMNGEKKTMPKNGARFHFEMPGSVQGWQADSKNNLNSLTAVSNEEGNSRMGNRSLKIAYNNVSSEVNSVAYVDTFFPEETKNLEGHAKKVFFHYNFIACPIIYSGQTIKSLIKADSNNDKAVFCKLFIKVYEANDELIIIESERQLIKPNNEVEFNWLLPSTNGNPIAQIGIKIASDETVSGKIYLDYLSISGEPKASFVRPSHVKLLERGKPTKINPAVMWRNNWVKAVDQWEPMWKEAFRVSNNDGRGMLITGTADWRNYTVSSIITYELVKSGGLAVRVQGLERYYALEFTHENKLRIVKVLDGLNILQEIDYEFQFQTEYNLTLNAEDKTLTASINGEKVMQVEDIKSPLLNGGIGFVVESGTQSTNEIIIS</sequence>
<protein>
    <recommendedName>
        <fullName evidence="2">ADP-ribosylglycohydrolase family protein</fullName>
    </recommendedName>
</protein>
<name>A0A381RJ10_9ZZZZ</name>
<dbReference type="Pfam" id="PF03747">
    <property type="entry name" value="ADP_ribosyl_GH"/>
    <property type="match status" value="1"/>
</dbReference>
<dbReference type="EMBL" id="UINC01002005">
    <property type="protein sequence ID" value="SUZ91796.1"/>
    <property type="molecule type" value="Genomic_DNA"/>
</dbReference>
<dbReference type="AlphaFoldDB" id="A0A381RJ10"/>
<reference evidence="1" key="1">
    <citation type="submission" date="2018-05" db="EMBL/GenBank/DDBJ databases">
        <authorList>
            <person name="Lanie J.A."/>
            <person name="Ng W.-L."/>
            <person name="Kazmierczak K.M."/>
            <person name="Andrzejewski T.M."/>
            <person name="Davidsen T.M."/>
            <person name="Wayne K.J."/>
            <person name="Tettelin H."/>
            <person name="Glass J.I."/>
            <person name="Rusch D."/>
            <person name="Podicherti R."/>
            <person name="Tsui H.-C.T."/>
            <person name="Winkler M.E."/>
        </authorList>
    </citation>
    <scope>NUCLEOTIDE SEQUENCE</scope>
</reference>
<dbReference type="SUPFAM" id="SSF101478">
    <property type="entry name" value="ADP-ribosylglycohydrolase"/>
    <property type="match status" value="1"/>
</dbReference>
<gene>
    <name evidence="1" type="ORF">METZ01_LOCUS44650</name>
</gene>
<dbReference type="InterPro" id="IPR005502">
    <property type="entry name" value="Ribosyl_crysJ1"/>
</dbReference>
<evidence type="ECO:0008006" key="2">
    <source>
        <dbReference type="Google" id="ProtNLM"/>
    </source>
</evidence>
<evidence type="ECO:0000313" key="1">
    <source>
        <dbReference type="EMBL" id="SUZ91796.1"/>
    </source>
</evidence>
<accession>A0A381RJ10</accession>
<dbReference type="Gene3D" id="2.60.120.560">
    <property type="entry name" value="Exo-inulinase, domain 1"/>
    <property type="match status" value="1"/>
</dbReference>
<organism evidence="1">
    <name type="scientific">marine metagenome</name>
    <dbReference type="NCBI Taxonomy" id="408172"/>
    <lineage>
        <taxon>unclassified sequences</taxon>
        <taxon>metagenomes</taxon>
        <taxon>ecological metagenomes</taxon>
    </lineage>
</organism>
<dbReference type="Gene3D" id="2.60.120.260">
    <property type="entry name" value="Galactose-binding domain-like"/>
    <property type="match status" value="1"/>
</dbReference>
<dbReference type="Gene3D" id="1.10.4080.10">
    <property type="entry name" value="ADP-ribosylation/Crystallin J1"/>
    <property type="match status" value="1"/>
</dbReference>
<dbReference type="InterPro" id="IPR036705">
    <property type="entry name" value="Ribosyl_crysJ1_sf"/>
</dbReference>
<proteinExistence type="predicted"/>